<dbReference type="InterPro" id="IPR029056">
    <property type="entry name" value="Ribokinase-like"/>
</dbReference>
<evidence type="ECO:0000259" key="5">
    <source>
        <dbReference type="Pfam" id="PF08543"/>
    </source>
</evidence>
<dbReference type="Pfam" id="PF08543">
    <property type="entry name" value="Phos_pyr_kin"/>
    <property type="match status" value="1"/>
</dbReference>
<dbReference type="FunFam" id="3.40.1190.20:FF:000003">
    <property type="entry name" value="Phosphomethylpyrimidine kinase ThiD"/>
    <property type="match status" value="1"/>
</dbReference>
<evidence type="ECO:0000313" key="6">
    <source>
        <dbReference type="EMBL" id="VAV90116.1"/>
    </source>
</evidence>
<keyword evidence="3 6" id="KW-0418">Kinase</keyword>
<dbReference type="GO" id="GO:0009228">
    <property type="term" value="P:thiamine biosynthetic process"/>
    <property type="evidence" value="ECO:0007669"/>
    <property type="project" value="InterPro"/>
</dbReference>
<accession>A0A3B0RN99</accession>
<dbReference type="GO" id="GO:0005829">
    <property type="term" value="C:cytosol"/>
    <property type="evidence" value="ECO:0007669"/>
    <property type="project" value="TreeGrafter"/>
</dbReference>
<dbReference type="Gene3D" id="3.40.1190.20">
    <property type="match status" value="1"/>
</dbReference>
<dbReference type="GO" id="GO:0008972">
    <property type="term" value="F:phosphomethylpyrimidine kinase activity"/>
    <property type="evidence" value="ECO:0007669"/>
    <property type="project" value="UniProtKB-EC"/>
</dbReference>
<dbReference type="InterPro" id="IPR004399">
    <property type="entry name" value="HMP/HMP-P_kinase_dom"/>
</dbReference>
<dbReference type="EMBL" id="UOEJ01000005">
    <property type="protein sequence ID" value="VAV90116.1"/>
    <property type="molecule type" value="Genomic_DNA"/>
</dbReference>
<dbReference type="SUPFAM" id="SSF53613">
    <property type="entry name" value="Ribokinase-like"/>
    <property type="match status" value="1"/>
</dbReference>
<gene>
    <name evidence="6" type="ORF">MNBD_ALPHA01-2329</name>
</gene>
<sequence length="263" mass="27194">MNGRIFTIAGSDPSGGAGIQADIKTISALGGYAMAAITALTVQNTVRVYDVHPVEAAMVSAQVTAVLEDMTPDAVKIGMMATAGNVRQLAGIFSEYNDIPLILDPVILSTSGHGMLESEGLEILIADLLPGLDVLTPNLAEAALIAGLDDIDSPSGMVRAGEKILSMGPKAVLVKGGHLPGDNVVDILITEKETYEFSSPKIPTRNTHGTGCTLASAIATGVGQGMQLEDAVRRAHEYVHKAISEAPGYGSGKGPLNHSVILD</sequence>
<evidence type="ECO:0000256" key="2">
    <source>
        <dbReference type="ARBA" id="ARBA00022741"/>
    </source>
</evidence>
<dbReference type="InterPro" id="IPR013749">
    <property type="entry name" value="PM/HMP-P_kinase-1"/>
</dbReference>
<keyword evidence="4" id="KW-0067">ATP-binding</keyword>
<dbReference type="GO" id="GO:0005524">
    <property type="term" value="F:ATP binding"/>
    <property type="evidence" value="ECO:0007669"/>
    <property type="project" value="UniProtKB-KW"/>
</dbReference>
<name>A0A3B0RN99_9ZZZZ</name>
<dbReference type="GO" id="GO:0008902">
    <property type="term" value="F:hydroxymethylpyrimidine kinase activity"/>
    <property type="evidence" value="ECO:0007669"/>
    <property type="project" value="TreeGrafter"/>
</dbReference>
<reference evidence="6" key="1">
    <citation type="submission" date="2018-06" db="EMBL/GenBank/DDBJ databases">
        <authorList>
            <person name="Zhirakovskaya E."/>
        </authorList>
    </citation>
    <scope>NUCLEOTIDE SEQUENCE</scope>
</reference>
<dbReference type="PANTHER" id="PTHR20858:SF17">
    <property type="entry name" value="HYDROXYMETHYLPYRIMIDINE_PHOSPHOMETHYLPYRIMIDINE KINASE THI20-RELATED"/>
    <property type="match status" value="1"/>
</dbReference>
<protein>
    <submittedName>
        <fullName evidence="6">Hydroxymethylpyrimidine phosphate kinase ThiD</fullName>
        <ecNumber evidence="6">2.7.4.7</ecNumber>
    </submittedName>
</protein>
<dbReference type="NCBIfam" id="TIGR00097">
    <property type="entry name" value="HMP-P_kinase"/>
    <property type="match status" value="1"/>
</dbReference>
<evidence type="ECO:0000256" key="4">
    <source>
        <dbReference type="ARBA" id="ARBA00022840"/>
    </source>
</evidence>
<dbReference type="PANTHER" id="PTHR20858">
    <property type="entry name" value="PHOSPHOMETHYLPYRIMIDINE KINASE"/>
    <property type="match status" value="1"/>
</dbReference>
<feature type="domain" description="Pyridoxamine kinase/Phosphomethylpyrimidine kinase" evidence="5">
    <location>
        <begin position="12"/>
        <end position="257"/>
    </location>
</feature>
<dbReference type="CDD" id="cd01169">
    <property type="entry name" value="HMPP_kinase"/>
    <property type="match status" value="1"/>
</dbReference>
<keyword evidence="1 6" id="KW-0808">Transferase</keyword>
<dbReference type="AlphaFoldDB" id="A0A3B0RN99"/>
<proteinExistence type="predicted"/>
<keyword evidence="2" id="KW-0547">Nucleotide-binding</keyword>
<evidence type="ECO:0000256" key="1">
    <source>
        <dbReference type="ARBA" id="ARBA00022679"/>
    </source>
</evidence>
<organism evidence="6">
    <name type="scientific">hydrothermal vent metagenome</name>
    <dbReference type="NCBI Taxonomy" id="652676"/>
    <lineage>
        <taxon>unclassified sequences</taxon>
        <taxon>metagenomes</taxon>
        <taxon>ecological metagenomes</taxon>
    </lineage>
</organism>
<evidence type="ECO:0000256" key="3">
    <source>
        <dbReference type="ARBA" id="ARBA00022777"/>
    </source>
</evidence>
<dbReference type="EC" id="2.7.4.7" evidence="6"/>